<evidence type="ECO:0000256" key="1">
    <source>
        <dbReference type="SAM" id="Phobius"/>
    </source>
</evidence>
<accession>A0ABU6UF09</accession>
<dbReference type="Proteomes" id="UP001341840">
    <property type="component" value="Unassembled WGS sequence"/>
</dbReference>
<feature type="transmembrane region" description="Helical" evidence="1">
    <location>
        <begin position="55"/>
        <end position="78"/>
    </location>
</feature>
<dbReference type="EMBL" id="JASCZI010121114">
    <property type="protein sequence ID" value="MED6159862.1"/>
    <property type="molecule type" value="Genomic_DNA"/>
</dbReference>
<name>A0ABU6UF09_9FABA</name>
<proteinExistence type="predicted"/>
<organism evidence="2 3">
    <name type="scientific">Stylosanthes scabra</name>
    <dbReference type="NCBI Taxonomy" id="79078"/>
    <lineage>
        <taxon>Eukaryota</taxon>
        <taxon>Viridiplantae</taxon>
        <taxon>Streptophyta</taxon>
        <taxon>Embryophyta</taxon>
        <taxon>Tracheophyta</taxon>
        <taxon>Spermatophyta</taxon>
        <taxon>Magnoliopsida</taxon>
        <taxon>eudicotyledons</taxon>
        <taxon>Gunneridae</taxon>
        <taxon>Pentapetalae</taxon>
        <taxon>rosids</taxon>
        <taxon>fabids</taxon>
        <taxon>Fabales</taxon>
        <taxon>Fabaceae</taxon>
        <taxon>Papilionoideae</taxon>
        <taxon>50 kb inversion clade</taxon>
        <taxon>dalbergioids sensu lato</taxon>
        <taxon>Dalbergieae</taxon>
        <taxon>Pterocarpus clade</taxon>
        <taxon>Stylosanthes</taxon>
    </lineage>
</organism>
<keyword evidence="3" id="KW-1185">Reference proteome</keyword>
<sequence>MTRHAFVAGEINEDQCRHESQRDQERVPPALVTEPGAARTGGVTRLHVSRGVLPLLLAGMVDAISWGLVAALVCLALYKKDPAEILPVIVLLNVRRARVLRRSIPQSVAIAEI</sequence>
<gene>
    <name evidence="2" type="ORF">PIB30_046080</name>
</gene>
<reference evidence="2 3" key="1">
    <citation type="journal article" date="2023" name="Plants (Basel)">
        <title>Bridging the Gap: Combining Genomics and Transcriptomics Approaches to Understand Stylosanthes scabra, an Orphan Legume from the Brazilian Caatinga.</title>
        <authorList>
            <person name="Ferreira-Neto J.R.C."/>
            <person name="da Silva M.D."/>
            <person name="Binneck E."/>
            <person name="de Melo N.F."/>
            <person name="da Silva R.H."/>
            <person name="de Melo A.L.T.M."/>
            <person name="Pandolfi V."/>
            <person name="Bustamante F.O."/>
            <person name="Brasileiro-Vidal A.C."/>
            <person name="Benko-Iseppon A.M."/>
        </authorList>
    </citation>
    <scope>NUCLEOTIDE SEQUENCE [LARGE SCALE GENOMIC DNA]</scope>
    <source>
        <tissue evidence="2">Leaves</tissue>
    </source>
</reference>
<keyword evidence="1" id="KW-1133">Transmembrane helix</keyword>
<comment type="caution">
    <text evidence="2">The sequence shown here is derived from an EMBL/GenBank/DDBJ whole genome shotgun (WGS) entry which is preliminary data.</text>
</comment>
<evidence type="ECO:0000313" key="2">
    <source>
        <dbReference type="EMBL" id="MED6159862.1"/>
    </source>
</evidence>
<evidence type="ECO:0000313" key="3">
    <source>
        <dbReference type="Proteomes" id="UP001341840"/>
    </source>
</evidence>
<keyword evidence="1" id="KW-0472">Membrane</keyword>
<protein>
    <submittedName>
        <fullName evidence="2">Uncharacterized protein</fullName>
    </submittedName>
</protein>
<keyword evidence="1" id="KW-0812">Transmembrane</keyword>